<evidence type="ECO:0000256" key="8">
    <source>
        <dbReference type="RuleBase" id="RU363032"/>
    </source>
</evidence>
<name>A0ABU5MY09_9BACT</name>
<feature type="transmembrane region" description="Helical" evidence="8">
    <location>
        <begin position="60"/>
        <end position="84"/>
    </location>
</feature>
<evidence type="ECO:0000256" key="6">
    <source>
        <dbReference type="ARBA" id="ARBA00022989"/>
    </source>
</evidence>
<comment type="caution">
    <text evidence="10">The sequence shown here is derived from an EMBL/GenBank/DDBJ whole genome shotgun (WGS) entry which is preliminary data.</text>
</comment>
<dbReference type="PANTHER" id="PTHR43848">
    <property type="entry name" value="PUTRESCINE TRANSPORT SYSTEM PERMEASE PROTEIN POTI"/>
    <property type="match status" value="1"/>
</dbReference>
<sequence length="268" mass="29956">MNRCSTGHVINSGLIFIFLYIPLLCVAMFSFNANKFGLTWDGFTFDWYRQMFHNEVILKAAWNTLLLAVVSTIISTVLGTMLAIGMYRFPWKKKTMRKLDTLLHLPVVTPDIIFAVALVIAFSVIRHFTGLFELGMPSMIVGHVTFQISFVALVVRGRLEVIGHDVEEAAYDLYADHKRVLFKVLLPLLKPGIIAGAMLAFTLSLDDFVISFFTAGPKSTTLPLFIYSALKRGITPEIHALSTIIMVLTIVLVLVMQKFTAKNGGEIH</sequence>
<evidence type="ECO:0000256" key="1">
    <source>
        <dbReference type="ARBA" id="ARBA00004651"/>
    </source>
</evidence>
<evidence type="ECO:0000256" key="3">
    <source>
        <dbReference type="ARBA" id="ARBA00022448"/>
    </source>
</evidence>
<dbReference type="RefSeq" id="WP_322608759.1">
    <property type="nucleotide sequence ID" value="NZ_JARVCO010000010.1"/>
</dbReference>
<keyword evidence="11" id="KW-1185">Reference proteome</keyword>
<gene>
    <name evidence="10" type="ORF">P9H32_10030</name>
</gene>
<dbReference type="InterPro" id="IPR035906">
    <property type="entry name" value="MetI-like_sf"/>
</dbReference>
<dbReference type="EMBL" id="JARVCO010000010">
    <property type="protein sequence ID" value="MDZ8118966.1"/>
    <property type="molecule type" value="Genomic_DNA"/>
</dbReference>
<comment type="subcellular location">
    <subcellularLocation>
        <location evidence="1 8">Cell membrane</location>
        <topology evidence="1 8">Multi-pass membrane protein</topology>
    </subcellularLocation>
</comment>
<keyword evidence="5 8" id="KW-0812">Transmembrane</keyword>
<feature type="transmembrane region" description="Helical" evidence="8">
    <location>
        <begin position="140"/>
        <end position="159"/>
    </location>
</feature>
<evidence type="ECO:0000256" key="2">
    <source>
        <dbReference type="ARBA" id="ARBA00007069"/>
    </source>
</evidence>
<organism evidence="10 11">
    <name type="scientific">Pontiella agarivorans</name>
    <dbReference type="NCBI Taxonomy" id="3038953"/>
    <lineage>
        <taxon>Bacteria</taxon>
        <taxon>Pseudomonadati</taxon>
        <taxon>Kiritimatiellota</taxon>
        <taxon>Kiritimatiellia</taxon>
        <taxon>Kiritimatiellales</taxon>
        <taxon>Pontiellaceae</taxon>
        <taxon>Pontiella</taxon>
    </lineage>
</organism>
<feature type="transmembrane region" description="Helical" evidence="8">
    <location>
        <begin position="105"/>
        <end position="128"/>
    </location>
</feature>
<keyword evidence="3 8" id="KW-0813">Transport</keyword>
<dbReference type="SUPFAM" id="SSF161098">
    <property type="entry name" value="MetI-like"/>
    <property type="match status" value="1"/>
</dbReference>
<reference evidence="10 11" key="1">
    <citation type="journal article" date="2024" name="Appl. Environ. Microbiol.">
        <title>Pontiella agarivorans sp. nov., a novel marine anaerobic bacterium capable of degrading macroalgal polysaccharides and fixing nitrogen.</title>
        <authorList>
            <person name="Liu N."/>
            <person name="Kivenson V."/>
            <person name="Peng X."/>
            <person name="Cui Z."/>
            <person name="Lankiewicz T.S."/>
            <person name="Gosselin K.M."/>
            <person name="English C.J."/>
            <person name="Blair E.M."/>
            <person name="O'Malley M.A."/>
            <person name="Valentine D.L."/>
        </authorList>
    </citation>
    <scope>NUCLEOTIDE SEQUENCE [LARGE SCALE GENOMIC DNA]</scope>
    <source>
        <strain evidence="10 11">NLcol2</strain>
    </source>
</reference>
<feature type="domain" description="ABC transmembrane type-1" evidence="9">
    <location>
        <begin position="61"/>
        <end position="256"/>
    </location>
</feature>
<keyword evidence="4" id="KW-1003">Cell membrane</keyword>
<keyword evidence="7 8" id="KW-0472">Membrane</keyword>
<comment type="similarity">
    <text evidence="2">Belongs to the binding-protein-dependent transport system permease family. CysTW subfamily.</text>
</comment>
<dbReference type="PANTHER" id="PTHR43848:SF2">
    <property type="entry name" value="PUTRESCINE TRANSPORT SYSTEM PERMEASE PROTEIN POTI"/>
    <property type="match status" value="1"/>
</dbReference>
<feature type="transmembrane region" description="Helical" evidence="8">
    <location>
        <begin position="238"/>
        <end position="256"/>
    </location>
</feature>
<feature type="transmembrane region" description="Helical" evidence="8">
    <location>
        <begin position="12"/>
        <end position="31"/>
    </location>
</feature>
<evidence type="ECO:0000256" key="7">
    <source>
        <dbReference type="ARBA" id="ARBA00023136"/>
    </source>
</evidence>
<evidence type="ECO:0000313" key="11">
    <source>
        <dbReference type="Proteomes" id="UP001290861"/>
    </source>
</evidence>
<dbReference type="PROSITE" id="PS50928">
    <property type="entry name" value="ABC_TM1"/>
    <property type="match status" value="1"/>
</dbReference>
<feature type="transmembrane region" description="Helical" evidence="8">
    <location>
        <begin position="180"/>
        <end position="202"/>
    </location>
</feature>
<keyword evidence="6 8" id="KW-1133">Transmembrane helix</keyword>
<accession>A0ABU5MY09</accession>
<proteinExistence type="inferred from homology"/>
<dbReference type="Proteomes" id="UP001290861">
    <property type="component" value="Unassembled WGS sequence"/>
</dbReference>
<evidence type="ECO:0000259" key="9">
    <source>
        <dbReference type="PROSITE" id="PS50928"/>
    </source>
</evidence>
<dbReference type="Pfam" id="PF00528">
    <property type="entry name" value="BPD_transp_1"/>
    <property type="match status" value="1"/>
</dbReference>
<dbReference type="Gene3D" id="1.10.3720.10">
    <property type="entry name" value="MetI-like"/>
    <property type="match status" value="1"/>
</dbReference>
<dbReference type="InterPro" id="IPR051789">
    <property type="entry name" value="Bact_Polyamine_Transport"/>
</dbReference>
<protein>
    <submittedName>
        <fullName evidence="10">ABC transporter permease</fullName>
    </submittedName>
</protein>
<evidence type="ECO:0000313" key="10">
    <source>
        <dbReference type="EMBL" id="MDZ8118966.1"/>
    </source>
</evidence>
<evidence type="ECO:0000256" key="4">
    <source>
        <dbReference type="ARBA" id="ARBA00022475"/>
    </source>
</evidence>
<evidence type="ECO:0000256" key="5">
    <source>
        <dbReference type="ARBA" id="ARBA00022692"/>
    </source>
</evidence>
<dbReference type="InterPro" id="IPR000515">
    <property type="entry name" value="MetI-like"/>
</dbReference>
<dbReference type="CDD" id="cd06261">
    <property type="entry name" value="TM_PBP2"/>
    <property type="match status" value="1"/>
</dbReference>